<evidence type="ECO:0000313" key="1">
    <source>
        <dbReference type="EMBL" id="JAD98693.1"/>
    </source>
</evidence>
<reference evidence="1" key="1">
    <citation type="submission" date="2014-09" db="EMBL/GenBank/DDBJ databases">
        <authorList>
            <person name="Magalhaes I.L.F."/>
            <person name="Oliveira U."/>
            <person name="Santos F.R."/>
            <person name="Vidigal T.H.D.A."/>
            <person name="Brescovit A.D."/>
            <person name="Santos A.J."/>
        </authorList>
    </citation>
    <scope>NUCLEOTIDE SEQUENCE</scope>
    <source>
        <tissue evidence="1">Shoot tissue taken approximately 20 cm above the soil surface</tissue>
    </source>
</reference>
<protein>
    <submittedName>
        <fullName evidence="1">Uncharacterized protein</fullName>
    </submittedName>
</protein>
<accession>A0A0A9EI66</accession>
<dbReference type="EMBL" id="GBRH01199202">
    <property type="protein sequence ID" value="JAD98693.1"/>
    <property type="molecule type" value="Transcribed_RNA"/>
</dbReference>
<proteinExistence type="predicted"/>
<dbReference type="AlphaFoldDB" id="A0A0A9EI66"/>
<sequence length="29" mass="3159">MLFLIVETGITSLENNCLSSKISLPKLHG</sequence>
<reference evidence="1" key="2">
    <citation type="journal article" date="2015" name="Data Brief">
        <title>Shoot transcriptome of the giant reed, Arundo donax.</title>
        <authorList>
            <person name="Barrero R.A."/>
            <person name="Guerrero F.D."/>
            <person name="Moolhuijzen P."/>
            <person name="Goolsby J.A."/>
            <person name="Tidwell J."/>
            <person name="Bellgard S.E."/>
            <person name="Bellgard M.I."/>
        </authorList>
    </citation>
    <scope>NUCLEOTIDE SEQUENCE</scope>
    <source>
        <tissue evidence="1">Shoot tissue taken approximately 20 cm above the soil surface</tissue>
    </source>
</reference>
<organism evidence="1">
    <name type="scientific">Arundo donax</name>
    <name type="common">Giant reed</name>
    <name type="synonym">Donax arundinaceus</name>
    <dbReference type="NCBI Taxonomy" id="35708"/>
    <lineage>
        <taxon>Eukaryota</taxon>
        <taxon>Viridiplantae</taxon>
        <taxon>Streptophyta</taxon>
        <taxon>Embryophyta</taxon>
        <taxon>Tracheophyta</taxon>
        <taxon>Spermatophyta</taxon>
        <taxon>Magnoliopsida</taxon>
        <taxon>Liliopsida</taxon>
        <taxon>Poales</taxon>
        <taxon>Poaceae</taxon>
        <taxon>PACMAD clade</taxon>
        <taxon>Arundinoideae</taxon>
        <taxon>Arundineae</taxon>
        <taxon>Arundo</taxon>
    </lineage>
</organism>
<name>A0A0A9EI66_ARUDO</name>